<protein>
    <submittedName>
        <fullName evidence="2">Uncharacterized protein</fullName>
    </submittedName>
</protein>
<reference evidence="2 3" key="1">
    <citation type="submission" date="2016-10" db="EMBL/GenBank/DDBJ databases">
        <title>The genome of Paramicrosporidium saccamoebae is the missing link in understanding Cryptomycota and Microsporidia evolution.</title>
        <authorList>
            <person name="Quandt C.A."/>
            <person name="Beaudet D."/>
            <person name="Corsaro D."/>
            <person name="Michel R."/>
            <person name="Corradi N."/>
            <person name="James T."/>
        </authorList>
    </citation>
    <scope>NUCLEOTIDE SEQUENCE [LARGE SCALE GENOMIC DNA]</scope>
    <source>
        <strain evidence="2 3">KSL3</strain>
    </source>
</reference>
<proteinExistence type="predicted"/>
<name>A0A2H9TJ58_9FUNG</name>
<organism evidence="2 3">
    <name type="scientific">Paramicrosporidium saccamoebae</name>
    <dbReference type="NCBI Taxonomy" id="1246581"/>
    <lineage>
        <taxon>Eukaryota</taxon>
        <taxon>Fungi</taxon>
        <taxon>Fungi incertae sedis</taxon>
        <taxon>Cryptomycota</taxon>
        <taxon>Cryptomycota incertae sedis</taxon>
        <taxon>Paramicrosporidium</taxon>
    </lineage>
</organism>
<dbReference type="AlphaFoldDB" id="A0A2H9TJ58"/>
<evidence type="ECO:0000256" key="1">
    <source>
        <dbReference type="SAM" id="Phobius"/>
    </source>
</evidence>
<keyword evidence="1" id="KW-0812">Transmembrane</keyword>
<evidence type="ECO:0000313" key="3">
    <source>
        <dbReference type="Proteomes" id="UP000240830"/>
    </source>
</evidence>
<accession>A0A2H9TJ58</accession>
<dbReference type="Proteomes" id="UP000240830">
    <property type="component" value="Unassembled WGS sequence"/>
</dbReference>
<feature type="transmembrane region" description="Helical" evidence="1">
    <location>
        <begin position="7"/>
        <end position="24"/>
    </location>
</feature>
<keyword evidence="1" id="KW-0472">Membrane</keyword>
<keyword evidence="1" id="KW-1133">Transmembrane helix</keyword>
<feature type="transmembrane region" description="Helical" evidence="1">
    <location>
        <begin position="90"/>
        <end position="112"/>
    </location>
</feature>
<gene>
    <name evidence="2" type="ORF">PSACC_02427</name>
</gene>
<dbReference type="EMBL" id="MTSL01000159">
    <property type="protein sequence ID" value="PJF17756.1"/>
    <property type="molecule type" value="Genomic_DNA"/>
</dbReference>
<evidence type="ECO:0000313" key="2">
    <source>
        <dbReference type="EMBL" id="PJF17756.1"/>
    </source>
</evidence>
<feature type="transmembrane region" description="Helical" evidence="1">
    <location>
        <begin position="186"/>
        <end position="205"/>
    </location>
</feature>
<keyword evidence="3" id="KW-1185">Reference proteome</keyword>
<comment type="caution">
    <text evidence="2">The sequence shown here is derived from an EMBL/GenBank/DDBJ whole genome shotgun (WGS) entry which is preliminary data.</text>
</comment>
<sequence>MVSTFHALSVTIAAVFSGAGWVYYGSQNSTSPTAPLVHSVNITTSAQHQEHIARDFEFPIQAGLKAAIRDPIVQMQLTDSDLPKLRKGKWFILVPVISAALAVQKLPSFILVQDGHMHGSNISSPSLDGLLYIANADWTEFSEKSKKPIKEPTRHAVLNMKSFEVVGNMAYSSQRRIVAWINRDKIRAYITIGVILALIVFARRYGYLNIY</sequence>